<sequence>MKVSFDPALAFIGNFGGGEIILIFLIVLLLFGAKKVPELFRSLGKGVKEFRKAKTEWEQDINEVMSQEPIEDHDFKATKSTEESQEKTEEGEDVVHHEDVVHEGEKQTAS</sequence>
<keyword evidence="5" id="KW-0653">Protein transport</keyword>
<evidence type="ECO:0000256" key="2">
    <source>
        <dbReference type="ARBA" id="ARBA00022448"/>
    </source>
</evidence>
<accession>A0A382XIY8</accession>
<evidence type="ECO:0000256" key="1">
    <source>
        <dbReference type="ARBA" id="ARBA00004162"/>
    </source>
</evidence>
<comment type="subcellular location">
    <subcellularLocation>
        <location evidence="1">Cell membrane</location>
        <topology evidence="1">Single-pass membrane protein</topology>
    </subcellularLocation>
</comment>
<dbReference type="PANTHER" id="PTHR42982:SF1">
    <property type="entry name" value="SEC-INDEPENDENT PROTEIN TRANSLOCASE PROTEIN TATA"/>
    <property type="match status" value="1"/>
</dbReference>
<evidence type="ECO:0000256" key="6">
    <source>
        <dbReference type="ARBA" id="ARBA00022989"/>
    </source>
</evidence>
<feature type="compositionally biased region" description="Basic and acidic residues" evidence="9">
    <location>
        <begin position="70"/>
        <end position="110"/>
    </location>
</feature>
<dbReference type="InterPro" id="IPR006312">
    <property type="entry name" value="TatA/E"/>
</dbReference>
<dbReference type="Gene3D" id="1.20.5.3310">
    <property type="match status" value="1"/>
</dbReference>
<dbReference type="GO" id="GO:0005886">
    <property type="term" value="C:plasma membrane"/>
    <property type="evidence" value="ECO:0007669"/>
    <property type="project" value="UniProtKB-SubCell"/>
</dbReference>
<evidence type="ECO:0000256" key="10">
    <source>
        <dbReference type="SAM" id="Phobius"/>
    </source>
</evidence>
<keyword evidence="8 10" id="KW-0472">Membrane</keyword>
<protein>
    <recommendedName>
        <fullName evidence="12">Sec-independent protein translocase protein TatA</fullName>
    </recommendedName>
</protein>
<evidence type="ECO:0000313" key="11">
    <source>
        <dbReference type="EMBL" id="SVD71116.1"/>
    </source>
</evidence>
<dbReference type="EMBL" id="UINC01168202">
    <property type="protein sequence ID" value="SVD71116.1"/>
    <property type="molecule type" value="Genomic_DNA"/>
</dbReference>
<dbReference type="GO" id="GO:0043953">
    <property type="term" value="P:protein transport by the Tat complex"/>
    <property type="evidence" value="ECO:0007669"/>
    <property type="project" value="InterPro"/>
</dbReference>
<evidence type="ECO:0000256" key="9">
    <source>
        <dbReference type="SAM" id="MobiDB-lite"/>
    </source>
</evidence>
<evidence type="ECO:0000256" key="7">
    <source>
        <dbReference type="ARBA" id="ARBA00023010"/>
    </source>
</evidence>
<reference evidence="11" key="1">
    <citation type="submission" date="2018-05" db="EMBL/GenBank/DDBJ databases">
        <authorList>
            <person name="Lanie J.A."/>
            <person name="Ng W.-L."/>
            <person name="Kazmierczak K.M."/>
            <person name="Andrzejewski T.M."/>
            <person name="Davidsen T.M."/>
            <person name="Wayne K.J."/>
            <person name="Tettelin H."/>
            <person name="Glass J.I."/>
            <person name="Rusch D."/>
            <person name="Podicherti R."/>
            <person name="Tsui H.-C.T."/>
            <person name="Winkler M.E."/>
        </authorList>
    </citation>
    <scope>NUCLEOTIDE SEQUENCE</scope>
</reference>
<proteinExistence type="inferred from homology"/>
<dbReference type="PANTHER" id="PTHR42982">
    <property type="entry name" value="SEC-INDEPENDENT PROTEIN TRANSLOCASE PROTEIN TATA"/>
    <property type="match status" value="1"/>
</dbReference>
<feature type="transmembrane region" description="Helical" evidence="10">
    <location>
        <begin position="12"/>
        <end position="33"/>
    </location>
</feature>
<keyword evidence="7" id="KW-0811">Translocation</keyword>
<name>A0A382XIY8_9ZZZZ</name>
<dbReference type="NCBIfam" id="TIGR01411">
    <property type="entry name" value="tatAE"/>
    <property type="match status" value="1"/>
</dbReference>
<keyword evidence="2" id="KW-0813">Transport</keyword>
<evidence type="ECO:0000256" key="4">
    <source>
        <dbReference type="ARBA" id="ARBA00022692"/>
    </source>
</evidence>
<dbReference type="HAMAP" id="MF_00236">
    <property type="entry name" value="TatA_E"/>
    <property type="match status" value="1"/>
</dbReference>
<dbReference type="InterPro" id="IPR003369">
    <property type="entry name" value="TatA/B/E"/>
</dbReference>
<keyword evidence="6 10" id="KW-1133">Transmembrane helix</keyword>
<keyword evidence="3" id="KW-1003">Cell membrane</keyword>
<evidence type="ECO:0000256" key="5">
    <source>
        <dbReference type="ARBA" id="ARBA00022927"/>
    </source>
</evidence>
<evidence type="ECO:0000256" key="3">
    <source>
        <dbReference type="ARBA" id="ARBA00022475"/>
    </source>
</evidence>
<dbReference type="Pfam" id="PF02416">
    <property type="entry name" value="TatA_B_E"/>
    <property type="match status" value="1"/>
</dbReference>
<dbReference type="AlphaFoldDB" id="A0A382XIY8"/>
<organism evidence="11">
    <name type="scientific">marine metagenome</name>
    <dbReference type="NCBI Taxonomy" id="408172"/>
    <lineage>
        <taxon>unclassified sequences</taxon>
        <taxon>metagenomes</taxon>
        <taxon>ecological metagenomes</taxon>
    </lineage>
</organism>
<feature type="region of interest" description="Disordered" evidence="9">
    <location>
        <begin position="67"/>
        <end position="110"/>
    </location>
</feature>
<evidence type="ECO:0008006" key="12">
    <source>
        <dbReference type="Google" id="ProtNLM"/>
    </source>
</evidence>
<gene>
    <name evidence="11" type="ORF">METZ01_LOCUS423970</name>
</gene>
<keyword evidence="4 10" id="KW-0812">Transmembrane</keyword>
<evidence type="ECO:0000256" key="8">
    <source>
        <dbReference type="ARBA" id="ARBA00023136"/>
    </source>
</evidence>